<protein>
    <recommendedName>
        <fullName evidence="2">FlgD Ig-like domain-containing protein</fullName>
    </recommendedName>
</protein>
<comment type="caution">
    <text evidence="1">The sequence shown here is derived from an EMBL/GenBank/DDBJ whole genome shotgun (WGS) entry which is preliminary data.</text>
</comment>
<organism evidence="1">
    <name type="scientific">marine sediment metagenome</name>
    <dbReference type="NCBI Taxonomy" id="412755"/>
    <lineage>
        <taxon>unclassified sequences</taxon>
        <taxon>metagenomes</taxon>
        <taxon>ecological metagenomes</taxon>
    </lineage>
</organism>
<evidence type="ECO:0008006" key="2">
    <source>
        <dbReference type="Google" id="ProtNLM"/>
    </source>
</evidence>
<proteinExistence type="predicted"/>
<name>X1KIQ6_9ZZZZ</name>
<sequence length="75" mass="8531">MQDVRSKMQDFTLNLYDVSGKIIRSFNLASSFLPLASTISWDGTDQFDRAVPAGVYFVYLESYENSVIEKVIKVD</sequence>
<dbReference type="AlphaFoldDB" id="X1KIQ6"/>
<gene>
    <name evidence="1" type="ORF">S06H3_06551</name>
</gene>
<dbReference type="Gene3D" id="2.60.40.4070">
    <property type="match status" value="1"/>
</dbReference>
<evidence type="ECO:0000313" key="1">
    <source>
        <dbReference type="EMBL" id="GAH93480.1"/>
    </source>
</evidence>
<dbReference type="InterPro" id="IPR026444">
    <property type="entry name" value="Secre_tail"/>
</dbReference>
<reference evidence="1" key="1">
    <citation type="journal article" date="2014" name="Front. Microbiol.">
        <title>High frequency of phylogenetically diverse reductive dehalogenase-homologous genes in deep subseafloor sedimentary metagenomes.</title>
        <authorList>
            <person name="Kawai M."/>
            <person name="Futagami T."/>
            <person name="Toyoda A."/>
            <person name="Takaki Y."/>
            <person name="Nishi S."/>
            <person name="Hori S."/>
            <person name="Arai W."/>
            <person name="Tsubouchi T."/>
            <person name="Morono Y."/>
            <person name="Uchiyama I."/>
            <person name="Ito T."/>
            <person name="Fujiyama A."/>
            <person name="Inagaki F."/>
            <person name="Takami H."/>
        </authorList>
    </citation>
    <scope>NUCLEOTIDE SEQUENCE</scope>
    <source>
        <strain evidence="1">Expedition CK06-06</strain>
    </source>
</reference>
<accession>X1KIQ6</accession>
<dbReference type="EMBL" id="BARV01002559">
    <property type="protein sequence ID" value="GAH93480.1"/>
    <property type="molecule type" value="Genomic_DNA"/>
</dbReference>
<dbReference type="NCBIfam" id="TIGR04183">
    <property type="entry name" value="Por_Secre_tail"/>
    <property type="match status" value="1"/>
</dbReference>